<proteinExistence type="predicted"/>
<comment type="caution">
    <text evidence="2">The sequence shown here is derived from an EMBL/GenBank/DDBJ whole genome shotgun (WGS) entry which is preliminary data.</text>
</comment>
<dbReference type="EMBL" id="JACGCM010000271">
    <property type="protein sequence ID" value="KAF6174368.1"/>
    <property type="molecule type" value="Genomic_DNA"/>
</dbReference>
<accession>A0A7J7P5B4</accession>
<keyword evidence="1" id="KW-0175">Coiled coil</keyword>
<name>A0A7J7P5B4_9MAGN</name>
<reference evidence="2 3" key="1">
    <citation type="journal article" date="2020" name="IScience">
        <title>Genome Sequencing of the Endangered Kingdonia uniflora (Circaeasteraceae, Ranunculales) Reveals Potential Mechanisms of Evolutionary Specialization.</title>
        <authorList>
            <person name="Sun Y."/>
            <person name="Deng T."/>
            <person name="Zhang A."/>
            <person name="Moore M.J."/>
            <person name="Landis J.B."/>
            <person name="Lin N."/>
            <person name="Zhang H."/>
            <person name="Zhang X."/>
            <person name="Huang J."/>
            <person name="Zhang X."/>
            <person name="Sun H."/>
            <person name="Wang H."/>
        </authorList>
    </citation>
    <scope>NUCLEOTIDE SEQUENCE [LARGE SCALE GENOMIC DNA]</scope>
    <source>
        <strain evidence="2">TB1705</strain>
        <tissue evidence="2">Leaf</tissue>
    </source>
</reference>
<evidence type="ECO:0000313" key="3">
    <source>
        <dbReference type="Proteomes" id="UP000541444"/>
    </source>
</evidence>
<organism evidence="2 3">
    <name type="scientific">Kingdonia uniflora</name>
    <dbReference type="NCBI Taxonomy" id="39325"/>
    <lineage>
        <taxon>Eukaryota</taxon>
        <taxon>Viridiplantae</taxon>
        <taxon>Streptophyta</taxon>
        <taxon>Embryophyta</taxon>
        <taxon>Tracheophyta</taxon>
        <taxon>Spermatophyta</taxon>
        <taxon>Magnoliopsida</taxon>
        <taxon>Ranunculales</taxon>
        <taxon>Circaeasteraceae</taxon>
        <taxon>Kingdonia</taxon>
    </lineage>
</organism>
<feature type="coiled-coil region" evidence="1">
    <location>
        <begin position="31"/>
        <end position="58"/>
    </location>
</feature>
<evidence type="ECO:0000313" key="2">
    <source>
        <dbReference type="EMBL" id="KAF6174368.1"/>
    </source>
</evidence>
<keyword evidence="3" id="KW-1185">Reference proteome</keyword>
<dbReference type="AlphaFoldDB" id="A0A7J7P5B4"/>
<dbReference type="OrthoDB" id="9991235at2759"/>
<sequence>MLTTRKGTGEMSASTQLELGKMAARLLKGICLRIEEEKIELENGKVELEKRVARLKSNLVLEGKQLDIMKVVQEVLISELTEVVQKNLDDAELKDMCLRIEELETELTKEKNASAFLLTLQAELKVKLESARLSEQEMPQYNQEYAADFDRMKEATEDKEDQHVKVHFKMSRQKELAEAKEAAVKLKSQNDALILMNLAMTNLRVKKAEAGERSKKKKCDAGVFLVKGDVVDLSAQIRELEGDANTLISKLTQEKKSAIQQSNKLREELRNILKGRDIAKRWLLMLLGMGMGMTGTSGKILDTPLEFLEEFSQQYLYGSTLNLNAKVKNFIHNNNWVVPTNAVYDLDFIWENINDIASHQGENDEVVWTVSAKVEAWSLNAQWTVPKPATCKWLKPPTNCYALNTDGSLGAIGGCRAILRHWEGDHVALDYIDKRGSNCSCNLLSNVGRPSANSRPSLNHIIFFYFTLRGRPRSSINIFSSYLMILMLSTTEKQFLYDIVANGRNGIDVDK</sequence>
<evidence type="ECO:0000256" key="1">
    <source>
        <dbReference type="SAM" id="Coils"/>
    </source>
</evidence>
<dbReference type="Proteomes" id="UP000541444">
    <property type="component" value="Unassembled WGS sequence"/>
</dbReference>
<feature type="coiled-coil region" evidence="1">
    <location>
        <begin position="169"/>
        <end position="196"/>
    </location>
</feature>
<protein>
    <submittedName>
        <fullName evidence="2">Uncharacterized protein</fullName>
    </submittedName>
</protein>
<feature type="coiled-coil region" evidence="1">
    <location>
        <begin position="230"/>
        <end position="268"/>
    </location>
</feature>
<gene>
    <name evidence="2" type="ORF">GIB67_027839</name>
</gene>